<protein>
    <submittedName>
        <fullName evidence="2">Uncharacterized protein</fullName>
    </submittedName>
</protein>
<organism evidence="2 3">
    <name type="scientific">Trichomonas vaginalis (strain ATCC PRA-98 / G3)</name>
    <dbReference type="NCBI Taxonomy" id="412133"/>
    <lineage>
        <taxon>Eukaryota</taxon>
        <taxon>Metamonada</taxon>
        <taxon>Parabasalia</taxon>
        <taxon>Trichomonadida</taxon>
        <taxon>Trichomonadidae</taxon>
        <taxon>Trichomonas</taxon>
    </lineage>
</organism>
<dbReference type="SMR" id="A2FEW0"/>
<dbReference type="InParanoid" id="A2FEW0"/>
<dbReference type="VEuPathDB" id="TrichDB:TVAG_041660"/>
<feature type="compositionally biased region" description="Polar residues" evidence="1">
    <location>
        <begin position="357"/>
        <end position="371"/>
    </location>
</feature>
<dbReference type="KEGG" id="tva:4754337"/>
<dbReference type="Proteomes" id="UP000001542">
    <property type="component" value="Unassembled WGS sequence"/>
</dbReference>
<dbReference type="VEuPathDB" id="TrichDB:TVAGG3_0702700"/>
<keyword evidence="3" id="KW-1185">Reference proteome</keyword>
<gene>
    <name evidence="2" type="ORF">TVAG_041660</name>
</gene>
<name>A2FEW0_TRIV3</name>
<evidence type="ECO:0000313" key="3">
    <source>
        <dbReference type="Proteomes" id="UP000001542"/>
    </source>
</evidence>
<reference evidence="2" key="2">
    <citation type="journal article" date="2007" name="Science">
        <title>Draft genome sequence of the sexually transmitted pathogen Trichomonas vaginalis.</title>
        <authorList>
            <person name="Carlton J.M."/>
            <person name="Hirt R.P."/>
            <person name="Silva J.C."/>
            <person name="Delcher A.L."/>
            <person name="Schatz M."/>
            <person name="Zhao Q."/>
            <person name="Wortman J.R."/>
            <person name="Bidwell S.L."/>
            <person name="Alsmark U.C.M."/>
            <person name="Besteiro S."/>
            <person name="Sicheritz-Ponten T."/>
            <person name="Noel C.J."/>
            <person name="Dacks J.B."/>
            <person name="Foster P.G."/>
            <person name="Simillion C."/>
            <person name="Van de Peer Y."/>
            <person name="Miranda-Saavedra D."/>
            <person name="Barton G.J."/>
            <person name="Westrop G.D."/>
            <person name="Mueller S."/>
            <person name="Dessi D."/>
            <person name="Fiori P.L."/>
            <person name="Ren Q."/>
            <person name="Paulsen I."/>
            <person name="Zhang H."/>
            <person name="Bastida-Corcuera F.D."/>
            <person name="Simoes-Barbosa A."/>
            <person name="Brown M.T."/>
            <person name="Hayes R.D."/>
            <person name="Mukherjee M."/>
            <person name="Okumura C.Y."/>
            <person name="Schneider R."/>
            <person name="Smith A.J."/>
            <person name="Vanacova S."/>
            <person name="Villalvazo M."/>
            <person name="Haas B.J."/>
            <person name="Pertea M."/>
            <person name="Feldblyum T.V."/>
            <person name="Utterback T.R."/>
            <person name="Shu C.L."/>
            <person name="Osoegawa K."/>
            <person name="de Jong P.J."/>
            <person name="Hrdy I."/>
            <person name="Horvathova L."/>
            <person name="Zubacova Z."/>
            <person name="Dolezal P."/>
            <person name="Malik S.B."/>
            <person name="Logsdon J.M. Jr."/>
            <person name="Henze K."/>
            <person name="Gupta A."/>
            <person name="Wang C.C."/>
            <person name="Dunne R.L."/>
            <person name="Upcroft J.A."/>
            <person name="Upcroft P."/>
            <person name="White O."/>
            <person name="Salzberg S.L."/>
            <person name="Tang P."/>
            <person name="Chiu C.-H."/>
            <person name="Lee Y.-S."/>
            <person name="Embley T.M."/>
            <person name="Coombs G.H."/>
            <person name="Mottram J.C."/>
            <person name="Tachezy J."/>
            <person name="Fraser-Liggett C.M."/>
            <person name="Johnson P.J."/>
        </authorList>
    </citation>
    <scope>NUCLEOTIDE SEQUENCE [LARGE SCALE GENOMIC DNA]</scope>
    <source>
        <strain evidence="2">G3</strain>
    </source>
</reference>
<reference evidence="2" key="1">
    <citation type="submission" date="2006-10" db="EMBL/GenBank/DDBJ databases">
        <authorList>
            <person name="Amadeo P."/>
            <person name="Zhao Q."/>
            <person name="Wortman J."/>
            <person name="Fraser-Liggett C."/>
            <person name="Carlton J."/>
        </authorList>
    </citation>
    <scope>NUCLEOTIDE SEQUENCE</scope>
    <source>
        <strain evidence="2">G3</strain>
    </source>
</reference>
<dbReference type="EMBL" id="DS113753">
    <property type="protein sequence ID" value="EAX96564.1"/>
    <property type="molecule type" value="Genomic_DNA"/>
</dbReference>
<evidence type="ECO:0000313" key="2">
    <source>
        <dbReference type="EMBL" id="EAX96564.1"/>
    </source>
</evidence>
<evidence type="ECO:0000256" key="1">
    <source>
        <dbReference type="SAM" id="MobiDB-lite"/>
    </source>
</evidence>
<feature type="compositionally biased region" description="Basic and acidic residues" evidence="1">
    <location>
        <begin position="372"/>
        <end position="383"/>
    </location>
</feature>
<proteinExistence type="predicted"/>
<sequence length="533" mass="60025">MSKRESVQELLSKNVDPDSELFWKTFQQAILRSDNSPFDRRGILNLKILFSNDQLTPAKVGTLAKLLMYSGQGLGSTFAQDLGEIFNEIFFSEKDPTYNEAFEYASALRNLCVTNPSIKLPIFETIFENFTHFLSNQPNVSSITISQIFLLEIALITGKECAKQSFTQKGDPLCITGAIKILESVSDSTVQITITEWIWRSMKLVDPKHKVFPNALGKYSGIYDITKNDFRTSLHNFITTLNDEVSSTSPLHIPFKSMSAGKTIIHRSGCFDVNMDNIAIFFYEKPKELPDVIIFRTNYITTGNVNKTSMIFESREKVSGFQGVGESSPTKFSISFETKPTQEVTKEYLRRIKNNKMTRTSEDIQTPQRSRVNADKEKPDTRGIKLPMKSPGSKEKKQNEMALIEAQLKEYHDSSIRAIETDFNTSVSALNDITEKLTGIESSLNQLLSQHEDITKATTKSNEDLSKNITQLRNDFEKNHADAMKKRESLKKMAIEAINNENSKIVNTTAEGFQYNAIVGLAAALDSVQSLIV</sequence>
<dbReference type="AlphaFoldDB" id="A2FEW0"/>
<dbReference type="RefSeq" id="XP_001309494.1">
    <property type="nucleotide sequence ID" value="XM_001309493.1"/>
</dbReference>
<feature type="region of interest" description="Disordered" evidence="1">
    <location>
        <begin position="355"/>
        <end position="398"/>
    </location>
</feature>
<accession>A2FEW0</accession>